<comment type="caution">
    <text evidence="3">The sequence shown here is derived from an EMBL/GenBank/DDBJ whole genome shotgun (WGS) entry which is preliminary data.</text>
</comment>
<dbReference type="AlphaFoldDB" id="A0A4Q6XF74"/>
<gene>
    <name evidence="3" type="ORF">EXE30_14570</name>
</gene>
<evidence type="ECO:0000256" key="1">
    <source>
        <dbReference type="SAM" id="Phobius"/>
    </source>
</evidence>
<dbReference type="SMART" id="SM00267">
    <property type="entry name" value="GGDEF"/>
    <property type="match status" value="1"/>
</dbReference>
<feature type="transmembrane region" description="Helical" evidence="1">
    <location>
        <begin position="148"/>
        <end position="172"/>
    </location>
</feature>
<name>A0A4Q6XF74_9GAMM</name>
<feature type="transmembrane region" description="Helical" evidence="1">
    <location>
        <begin position="20"/>
        <end position="42"/>
    </location>
</feature>
<dbReference type="SUPFAM" id="SSF55073">
    <property type="entry name" value="Nucleotide cyclase"/>
    <property type="match status" value="1"/>
</dbReference>
<dbReference type="Pfam" id="PF17152">
    <property type="entry name" value="CHASE8"/>
    <property type="match status" value="1"/>
</dbReference>
<evidence type="ECO:0000313" key="3">
    <source>
        <dbReference type="EMBL" id="RZF49808.1"/>
    </source>
</evidence>
<dbReference type="PROSITE" id="PS50887">
    <property type="entry name" value="GGDEF"/>
    <property type="match status" value="1"/>
</dbReference>
<evidence type="ECO:0000259" key="2">
    <source>
        <dbReference type="PROSITE" id="PS50887"/>
    </source>
</evidence>
<organism evidence="3 4">
    <name type="scientific">Acinetobacter halotolerans</name>
    <dbReference type="NCBI Taxonomy" id="1752076"/>
    <lineage>
        <taxon>Bacteria</taxon>
        <taxon>Pseudomonadati</taxon>
        <taxon>Pseudomonadota</taxon>
        <taxon>Gammaproteobacteria</taxon>
        <taxon>Moraxellales</taxon>
        <taxon>Moraxellaceae</taxon>
        <taxon>Acinetobacter</taxon>
    </lineage>
</organism>
<proteinExistence type="predicted"/>
<keyword evidence="4" id="KW-1185">Reference proteome</keyword>
<sequence>MISSLYQSTSLHALFRKSQFTIFAITFVICSFTFATISIFTMETYAKQNLQLLSQTVLERVQPAVVFKDKGTIDQILADYTTGHAIRSIHVYDPQNQLLAESNKTIVHTPFLQSLLDKWFLHDPVQLSIVHHKKQVGELILYGSSENILHFLKTIIIGLAISMLFIVIALLWSINLTYRQIMQAIKPLTHIAQLVSDQKAYNLRFPNNPIKEFQNLNSVFNELLEEIQIWHTHLQKENRQLSFQAHHDQLTGLPNRNYFYQELFNIFENPQYRHNSALLFLDNNKFKVINDQYGHLAGDAVLAEMAARLQRSVRQEDFIARLGGDEFAIILHAIHHADHLKAIAENLLASCKEPLNFNGQTIHFGFSLGIAFSQFAENPEDLVMQADQAMYKAKNLNPHWFLYKPEI</sequence>
<reference evidence="3 4" key="1">
    <citation type="submission" date="2019-02" db="EMBL/GenBank/DDBJ databases">
        <title>The draft genome of Acinetobacter halotolerans strain JCM 31009.</title>
        <authorList>
            <person name="Qin J."/>
            <person name="Feng Y."/>
            <person name="Nemec A."/>
            <person name="Zong Z."/>
        </authorList>
    </citation>
    <scope>NUCLEOTIDE SEQUENCE [LARGE SCALE GENOMIC DNA]</scope>
    <source>
        <strain evidence="3 4">JCM 31009</strain>
    </source>
</reference>
<dbReference type="PANTHER" id="PTHR46663">
    <property type="entry name" value="DIGUANYLATE CYCLASE DGCT-RELATED"/>
    <property type="match status" value="1"/>
</dbReference>
<dbReference type="InterPro" id="IPR043128">
    <property type="entry name" value="Rev_trsase/Diguanyl_cyclase"/>
</dbReference>
<feature type="domain" description="GGDEF" evidence="2">
    <location>
        <begin position="274"/>
        <end position="406"/>
    </location>
</feature>
<keyword evidence="1" id="KW-0472">Membrane</keyword>
<keyword evidence="1" id="KW-0812">Transmembrane</keyword>
<dbReference type="Gene3D" id="3.30.70.270">
    <property type="match status" value="1"/>
</dbReference>
<dbReference type="Proteomes" id="UP000292110">
    <property type="component" value="Unassembled WGS sequence"/>
</dbReference>
<accession>A0A4Q6XF74</accession>
<protein>
    <submittedName>
        <fullName evidence="3">Diguanylate cyclase</fullName>
    </submittedName>
</protein>
<keyword evidence="1" id="KW-1133">Transmembrane helix</keyword>
<dbReference type="InterPro" id="IPR033417">
    <property type="entry name" value="CHASE8"/>
</dbReference>
<evidence type="ECO:0000313" key="4">
    <source>
        <dbReference type="Proteomes" id="UP000292110"/>
    </source>
</evidence>
<dbReference type="Pfam" id="PF00990">
    <property type="entry name" value="GGDEF"/>
    <property type="match status" value="1"/>
</dbReference>
<dbReference type="InterPro" id="IPR052163">
    <property type="entry name" value="DGC-Regulatory_Protein"/>
</dbReference>
<dbReference type="RefSeq" id="WP_130163021.1">
    <property type="nucleotide sequence ID" value="NZ_SGIM01000015.1"/>
</dbReference>
<dbReference type="InterPro" id="IPR000160">
    <property type="entry name" value="GGDEF_dom"/>
</dbReference>
<dbReference type="PANTHER" id="PTHR46663:SF2">
    <property type="entry name" value="GGDEF DOMAIN-CONTAINING PROTEIN"/>
    <property type="match status" value="1"/>
</dbReference>
<dbReference type="EMBL" id="SGIM01000015">
    <property type="protein sequence ID" value="RZF49808.1"/>
    <property type="molecule type" value="Genomic_DNA"/>
</dbReference>
<dbReference type="NCBIfam" id="TIGR00254">
    <property type="entry name" value="GGDEF"/>
    <property type="match status" value="1"/>
</dbReference>
<dbReference type="CDD" id="cd01949">
    <property type="entry name" value="GGDEF"/>
    <property type="match status" value="1"/>
</dbReference>
<dbReference type="InterPro" id="IPR029787">
    <property type="entry name" value="Nucleotide_cyclase"/>
</dbReference>